<dbReference type="InterPro" id="IPR022085">
    <property type="entry name" value="OpdG"/>
</dbReference>
<reference key="1">
    <citation type="journal article" date="2014" name="PLoS Genet.">
        <title>Signature Gene Expression Reveals Novel Clues to the Molecular Mechanisms of Dimorphic Transition in Penicillium marneffei.</title>
        <authorList>
            <person name="Yang E."/>
            <person name="Wang G."/>
            <person name="Cai J."/>
            <person name="Woo P.C."/>
            <person name="Lau S.K."/>
            <person name="Yuen K.-Y."/>
            <person name="Chow W.-N."/>
            <person name="Lin X."/>
        </authorList>
    </citation>
    <scope>NUCLEOTIDE SEQUENCE [LARGE SCALE GENOMIC DNA]</scope>
    <source>
        <strain>PM1</strain>
    </source>
</reference>
<comment type="caution">
    <text evidence="1">The sequence shown here is derived from an EMBL/GenBank/DDBJ whole genome shotgun (WGS) entry which is preliminary data.</text>
</comment>
<accession>A0A093Y2Z6</accession>
<protein>
    <submittedName>
        <fullName evidence="1">Uncharacterized protein</fullName>
    </submittedName>
</protein>
<reference evidence="1" key="2">
    <citation type="journal article" date="2014" name="PLoS Genet.">
        <title>Signature gene expression reveals novel clues to the molecular mechanisms of dimorphic transition in Penicillium marneffei.</title>
        <authorList>
            <person name="Yang E."/>
            <person name="Wang G."/>
            <person name="Cai J."/>
            <person name="Woo P.C."/>
            <person name="Lau S.K."/>
            <person name="Yuen K.-Y."/>
            <person name="Chow W.-N."/>
            <person name="Lin X."/>
        </authorList>
    </citation>
    <scope>NUCLEOTIDE SEQUENCE</scope>
    <source>
        <strain evidence="1">PM1</strain>
    </source>
</reference>
<dbReference type="Pfam" id="PF12311">
    <property type="entry name" value="DUF3632"/>
    <property type="match status" value="1"/>
</dbReference>
<dbReference type="PANTHER" id="PTHR38797">
    <property type="entry name" value="NUCLEAR PORE COMPLEX PROTEIN NUP85-RELATED"/>
    <property type="match status" value="1"/>
</dbReference>
<dbReference type="PANTHER" id="PTHR38797:SF4">
    <property type="entry name" value="NUCLEAR PORE COMPLEX PROTEIN NUP85"/>
    <property type="match status" value="1"/>
</dbReference>
<dbReference type="EMBL" id="JPOX01000004">
    <property type="protein sequence ID" value="KFX51873.1"/>
    <property type="molecule type" value="Genomic_DNA"/>
</dbReference>
<evidence type="ECO:0000313" key="1">
    <source>
        <dbReference type="EMBL" id="KFX51873.1"/>
    </source>
</evidence>
<gene>
    <name evidence="1" type="ORF">GQ26_0042370</name>
</gene>
<proteinExistence type="predicted"/>
<organism evidence="1">
    <name type="scientific">Talaromyces marneffei PM1</name>
    <dbReference type="NCBI Taxonomy" id="1077442"/>
    <lineage>
        <taxon>Eukaryota</taxon>
        <taxon>Fungi</taxon>
        <taxon>Dikarya</taxon>
        <taxon>Ascomycota</taxon>
        <taxon>Pezizomycotina</taxon>
        <taxon>Eurotiomycetes</taxon>
        <taxon>Eurotiomycetidae</taxon>
        <taxon>Eurotiales</taxon>
        <taxon>Trichocomaceae</taxon>
        <taxon>Talaromyces</taxon>
        <taxon>Talaromyces sect. Talaromyces</taxon>
    </lineage>
</organism>
<dbReference type="eggNOG" id="ENOG502S7Q5">
    <property type="taxonomic scope" value="Eukaryota"/>
</dbReference>
<name>A0A093Y2Z6_TALMA</name>
<sequence>MSLKFSIDETDPFLKKVEGRYSDWKAFNILCQFLLQDDLSVRQAVSLLHNILPTKKEENLGGQPGMLVCVLLDIARQIPYSHPAQIQLVRLVGELRKSDRLTFHATDYDQGYSFYTSMPDLGMTLREWSPWTMGFDEVAHGVNMAAFAARLSASGIINGISFAIWDMRDNLEEDDESDLEHYSEYISCAAMWILCSGQWFFTEMVYVQRSPADLAEVGPSWRTGSLYKGPILGLERWKFWQKAFIAAAESVHANEECKTLSLKSANIMQALAENVTW</sequence>
<dbReference type="InterPro" id="IPR053204">
    <property type="entry name" value="Oxopyrrolidines_Biosynth-assoc"/>
</dbReference>
<dbReference type="AlphaFoldDB" id="A0A093Y2Z6"/>
<dbReference type="HOGENOM" id="CLU_035263_2_1_1"/>